<dbReference type="Gene3D" id="2.40.128.130">
    <property type="entry name" value="Autotransporter beta-domain"/>
    <property type="match status" value="1"/>
</dbReference>
<gene>
    <name evidence="2" type="ORF">TE42_07715</name>
</gene>
<feature type="domain" description="Autotransporter" evidence="1">
    <location>
        <begin position="482"/>
        <end position="603"/>
    </location>
</feature>
<reference evidence="2 3" key="1">
    <citation type="submission" date="2015-01" db="EMBL/GenBank/DDBJ databases">
        <title>Lifestyle Evolution in Cyanobacterial Symbionts of Sponges.</title>
        <authorList>
            <person name="Burgsdorf I."/>
            <person name="Slaby B.M."/>
            <person name="Handley K.M."/>
            <person name="Haber M."/>
            <person name="Blom J."/>
            <person name="Marshall C.W."/>
            <person name="Gilbert J.A."/>
            <person name="Hentschel U."/>
            <person name="Steindler L."/>
        </authorList>
    </citation>
    <scope>NUCLEOTIDE SEQUENCE [LARGE SCALE GENOMIC DNA]</scope>
    <source>
        <strain evidence="2">SP3</strain>
    </source>
</reference>
<dbReference type="Pfam" id="PF03797">
    <property type="entry name" value="Autotransporter"/>
    <property type="match status" value="1"/>
</dbReference>
<name>A0A0G2HKZ7_9SYNE</name>
<organism evidence="2 3">
    <name type="scientific">Candidatus Synechococcus spongiarum SP3</name>
    <dbReference type="NCBI Taxonomy" id="1604020"/>
    <lineage>
        <taxon>Bacteria</taxon>
        <taxon>Bacillati</taxon>
        <taxon>Cyanobacteriota</taxon>
        <taxon>Cyanophyceae</taxon>
        <taxon>Synechococcales</taxon>
        <taxon>Synechococcaceae</taxon>
        <taxon>Synechococcus</taxon>
    </lineage>
</organism>
<dbReference type="InterPro" id="IPR005546">
    <property type="entry name" value="Autotransporte_beta"/>
</dbReference>
<dbReference type="Gene3D" id="3.30.450.20">
    <property type="entry name" value="PAS domain"/>
    <property type="match status" value="1"/>
</dbReference>
<dbReference type="InterPro" id="IPR036709">
    <property type="entry name" value="Autotransporte_beta_dom_sf"/>
</dbReference>
<evidence type="ECO:0000313" key="3">
    <source>
        <dbReference type="Proteomes" id="UP000035067"/>
    </source>
</evidence>
<evidence type="ECO:0000313" key="2">
    <source>
        <dbReference type="EMBL" id="KKZ11500.1"/>
    </source>
</evidence>
<evidence type="ECO:0000259" key="1">
    <source>
        <dbReference type="Pfam" id="PF03797"/>
    </source>
</evidence>
<comment type="caution">
    <text evidence="2">The sequence shown here is derived from an EMBL/GenBank/DDBJ whole genome shotgun (WGS) entry which is preliminary data.</text>
</comment>
<accession>A0A0G2HKZ7</accession>
<dbReference type="SUPFAM" id="SSF103515">
    <property type="entry name" value="Autotransporter"/>
    <property type="match status" value="1"/>
</dbReference>
<protein>
    <recommendedName>
        <fullName evidence="1">Autotransporter domain-containing protein</fullName>
    </recommendedName>
</protein>
<sequence length="844" mass="87556">MLTGSFANGHPALAQTSEVCPSGSRGFAQDPEVTAQDVDNGASSMKDFVLAVKERALVSSGISFGCVTRQKGSPWHSDSTYLMLLTPEGRIYLHAKDMSLSGRQLKPSIYQTVLAALSIDQGDGANLRAAVAAAARRGDGGSFTVPGALVNGVSSRAAHTGGLFAVRGASASAYVTAYMAPGFGTPFVLIGGFDLDASHLISLADERIDYGNPSVTAADVVDRDTLKAFVTEAGELYRQTLEAGVGREDGTKLRLAMRDPNGPWRHGSVYLYIWDLTNQVILLHAGFPNTYEAQPLRPVARDVVTGELILPQLIEAAESGPEGGFVEYHFDDPNDDFDSADIPKVGYVREFVAEIPRPDGRVIAAPLVFGSGFYPRSTQASQSTVAAAVLPQVMRSVTASAVEAVSSRIERAASHRSPAAAFSLGGASTLSGAFQANGQALADGTFDLDRLLATSPFTLPLNLVDNGGGGGQPSPLGQFTLWGGGDHRSISGGTPQSVDYDGSVTSANLGIDTRLGSDVLAGAALLWARGTVDDTSSSASGEVKTRLLSVNPYVGWQMPGGMNLWSMAGYGSGTVEVEDAAAGSQESDLTQQMFAAGVNGTLASSDQLITGGVTRLNVKGEVAFTWADVGGAGTIENMELQVGRQRLMVEGAHVRKLNSGATVTSSLEVGVRNDTGDGETGAGAEMGGALRYEDGASRLTVEGRVRTLLSHSGDSEETGVSALVRIAPGAAGHGLAVAVEPSWGRTASGVQQLWDNGIRAGASGDNQARLKAEVGYGFDAPLGLGVVTPYTVLGLTGEGGGSWRMGARWQVAGGSSVSLEGARHEAARDDGPQYGLILNGAVRW</sequence>
<dbReference type="AlphaFoldDB" id="A0A0G2HKZ7"/>
<dbReference type="Proteomes" id="UP000035067">
    <property type="component" value="Unassembled WGS sequence"/>
</dbReference>
<dbReference type="PATRIC" id="fig|1604020.3.peg.1507"/>
<proteinExistence type="predicted"/>
<dbReference type="EMBL" id="JXQG01000050">
    <property type="protein sequence ID" value="KKZ11500.1"/>
    <property type="molecule type" value="Genomic_DNA"/>
</dbReference>